<evidence type="ECO:0000313" key="2">
    <source>
        <dbReference type="EMBL" id="CAA9310874.1"/>
    </source>
</evidence>
<proteinExistence type="predicted"/>
<feature type="compositionally biased region" description="Basic residues" evidence="1">
    <location>
        <begin position="16"/>
        <end position="27"/>
    </location>
</feature>
<gene>
    <name evidence="2" type="ORF">AVDCRST_MAG48-2036</name>
</gene>
<dbReference type="EMBL" id="CADCTS010000293">
    <property type="protein sequence ID" value="CAA9310874.1"/>
    <property type="molecule type" value="Genomic_DNA"/>
</dbReference>
<dbReference type="AlphaFoldDB" id="A0A6J4KNI5"/>
<feature type="region of interest" description="Disordered" evidence="1">
    <location>
        <begin position="1"/>
        <end position="27"/>
    </location>
</feature>
<feature type="non-terminal residue" evidence="2">
    <location>
        <position position="27"/>
    </location>
</feature>
<sequence>RRRRAPLRPGRDTRGDRRRPRGRARRL</sequence>
<reference evidence="2" key="1">
    <citation type="submission" date="2020-02" db="EMBL/GenBank/DDBJ databases">
        <authorList>
            <person name="Meier V. D."/>
        </authorList>
    </citation>
    <scope>NUCLEOTIDE SEQUENCE</scope>
    <source>
        <strain evidence="2">AVDCRST_MAG48</strain>
    </source>
</reference>
<feature type="non-terminal residue" evidence="2">
    <location>
        <position position="1"/>
    </location>
</feature>
<accession>A0A6J4KNI5</accession>
<name>A0A6J4KNI5_9ACTN</name>
<protein>
    <submittedName>
        <fullName evidence="2">Uncharacterized protein</fullName>
    </submittedName>
</protein>
<evidence type="ECO:0000256" key="1">
    <source>
        <dbReference type="SAM" id="MobiDB-lite"/>
    </source>
</evidence>
<organism evidence="2">
    <name type="scientific">uncultured Friedmanniella sp</name>
    <dbReference type="NCBI Taxonomy" id="335381"/>
    <lineage>
        <taxon>Bacteria</taxon>
        <taxon>Bacillati</taxon>
        <taxon>Actinomycetota</taxon>
        <taxon>Actinomycetes</taxon>
        <taxon>Propionibacteriales</taxon>
        <taxon>Nocardioidaceae</taxon>
        <taxon>Friedmanniella</taxon>
        <taxon>environmental samples</taxon>
    </lineage>
</organism>